<sequence>MGQGYYGYGGASSPSSSNLSALAPPFTVDRSVPKSGSNPLVDLTEPTYAVTFNSSLHNWVGAHPPSSRLDYFSISNSEFDSVPSSNAYGYSSSTAHVPPLNPCVSVSASTNLLEVKPYYPSYVSPAIGSDGSLGVSHHSGYDLLSTTHVATPNGSSNDDYIQSLSGMEHLAQWSGLWEGLVDWQQSEQVQLERSFSSNENFIDQGLYASDSMSKYEEASHSIDTIGGDNHAETVVIEKLDYKPFLGENPKFLPTEYSKTSSSTSTLLVPENCSQAPAIKAVNSWNHQMPFGASYEKCFRKHDASPSDFATIVNSSSPAVVIRPPDTSSPRNMNPGNDEDDKDFASKDSSVVKEPHPFMSSKGYVYFDASQVSFHLQQNDQVAAEFSSAKNEEQSSSGDASADALNNFAKGKPGIQAPHRSLDGFNLVVDKNEAINSVKNHSENLDNYTPAVDSPCWKGAPVSQFSQFEVSEAVTPQNMKKLEACSGSNLQSHQIFTFSANDAVKSFPEKTSKNSVHHDAWSLGNHSTSSLRRPLVANVFPREEIVDAAKSGPQYTNSSCFEGVQISDDAVSNKSTDNSDHKPHKNEQQSCEGAKWTSGKNCAPGFGANIKSTDNSDHRPHQNEEHSCEDAKWTSGKNCAPGFGIDIEMEMNDNPDDCSSHVPFDAIEHVLHSPPFADDVPTKLSKSHGEESTRTMNVRTLLDTMQNLSELLLFHFSHDACELNEDDYGVLKGVISNLDLCMLKNVETMTSLQESVIPQKASSQLHGKSAKLQKDMNASLIDPPNSEAQFKRQHVQDNELNTVPDKNDEKLPNFGSLRAAADISIDDNMTQAIRKALKESFHVEEETDPQVILYKNLWLEAEALLCSAGCMARYQRMKSEMEKCDSQKVTGLQEYTAFMEKLSRSKVSTEPGMNKMLASDTKGSPQTGTSIPESSIKSMTKHEDEVAARYHILKCQAESSNTLNTSGVDKTIDFTLLPSSKISLNLNNIDKLACEEKDSQKPDLSIQDSPKLSTSQVDDFEDSVMARFQILKSRVENVNSVDKEEHQRATNDLGYAGLRRHWPMCEHESEDRILNVNMESVSENHAGYSTEDKLTVKEFRLFVKDDPMNNRPGDQFHDGSSDWEHVLFEELAVQNC</sequence>
<feature type="compositionally biased region" description="Basic and acidic residues" evidence="1">
    <location>
        <begin position="342"/>
        <end position="352"/>
    </location>
</feature>
<feature type="compositionally biased region" description="Basic and acidic residues" evidence="1">
    <location>
        <begin position="576"/>
        <end position="586"/>
    </location>
</feature>
<feature type="compositionally biased region" description="Polar residues" evidence="1">
    <location>
        <begin position="325"/>
        <end position="334"/>
    </location>
</feature>
<evidence type="ECO:0000256" key="1">
    <source>
        <dbReference type="SAM" id="MobiDB-lite"/>
    </source>
</evidence>
<dbReference type="OrthoDB" id="611935at2759"/>
<keyword evidence="3" id="KW-1185">Reference proteome</keyword>
<evidence type="ECO:0000313" key="3">
    <source>
        <dbReference type="Proteomes" id="UP000027138"/>
    </source>
</evidence>
<feature type="region of interest" description="Disordered" evidence="1">
    <location>
        <begin position="915"/>
        <end position="939"/>
    </location>
</feature>
<dbReference type="Proteomes" id="UP000027138">
    <property type="component" value="Unassembled WGS sequence"/>
</dbReference>
<proteinExistence type="predicted"/>
<organism evidence="2 3">
    <name type="scientific">Jatropha curcas</name>
    <name type="common">Barbados nut</name>
    <dbReference type="NCBI Taxonomy" id="180498"/>
    <lineage>
        <taxon>Eukaryota</taxon>
        <taxon>Viridiplantae</taxon>
        <taxon>Streptophyta</taxon>
        <taxon>Embryophyta</taxon>
        <taxon>Tracheophyta</taxon>
        <taxon>Spermatophyta</taxon>
        <taxon>Magnoliopsida</taxon>
        <taxon>eudicotyledons</taxon>
        <taxon>Gunneridae</taxon>
        <taxon>Pentapetalae</taxon>
        <taxon>rosids</taxon>
        <taxon>fabids</taxon>
        <taxon>Malpighiales</taxon>
        <taxon>Euphorbiaceae</taxon>
        <taxon>Crotonoideae</taxon>
        <taxon>Jatropheae</taxon>
        <taxon>Jatropha</taxon>
    </lineage>
</organism>
<feature type="region of interest" description="Disordered" evidence="1">
    <location>
        <begin position="384"/>
        <end position="415"/>
    </location>
</feature>
<feature type="region of interest" description="Disordered" evidence="1">
    <location>
        <begin position="569"/>
        <end position="628"/>
    </location>
</feature>
<dbReference type="AlphaFoldDB" id="A0A067KGE1"/>
<dbReference type="PANTHER" id="PTHR34361:SF2">
    <property type="entry name" value="OS08G0157800 PROTEIN"/>
    <property type="match status" value="1"/>
</dbReference>
<feature type="compositionally biased region" description="Basic and acidic residues" evidence="1">
    <location>
        <begin position="613"/>
        <end position="628"/>
    </location>
</feature>
<feature type="compositionally biased region" description="Polar residues" evidence="1">
    <location>
        <begin position="920"/>
        <end position="937"/>
    </location>
</feature>
<dbReference type="PANTHER" id="PTHR34361">
    <property type="entry name" value="OS08G0157800 PROTEIN"/>
    <property type="match status" value="1"/>
</dbReference>
<protein>
    <submittedName>
        <fullName evidence="2">Uncharacterized protein</fullName>
    </submittedName>
</protein>
<reference evidence="2 3" key="1">
    <citation type="journal article" date="2014" name="PLoS ONE">
        <title>Global Analysis of Gene Expression Profiles in Physic Nut (Jatropha curcas L.) Seedlings Exposed to Salt Stress.</title>
        <authorList>
            <person name="Zhang L."/>
            <person name="Zhang C."/>
            <person name="Wu P."/>
            <person name="Chen Y."/>
            <person name="Li M."/>
            <person name="Jiang H."/>
            <person name="Wu G."/>
        </authorList>
    </citation>
    <scope>NUCLEOTIDE SEQUENCE [LARGE SCALE GENOMIC DNA]</scope>
    <source>
        <strain evidence="3">cv. GZQX0401</strain>
        <tissue evidence="2">Young leaves</tissue>
    </source>
</reference>
<accession>A0A067KGE1</accession>
<feature type="region of interest" description="Disordered" evidence="1">
    <location>
        <begin position="315"/>
        <end position="352"/>
    </location>
</feature>
<evidence type="ECO:0000313" key="2">
    <source>
        <dbReference type="EMBL" id="KDP30909.1"/>
    </source>
</evidence>
<gene>
    <name evidence="2" type="ORF">JCGZ_15521</name>
</gene>
<name>A0A067KGE1_JATCU</name>
<dbReference type="EMBL" id="KK914634">
    <property type="protein sequence ID" value="KDP30909.1"/>
    <property type="molecule type" value="Genomic_DNA"/>
</dbReference>